<evidence type="ECO:0000256" key="2">
    <source>
        <dbReference type="SAM" id="MobiDB-lite"/>
    </source>
</evidence>
<dbReference type="AlphaFoldDB" id="A0A9P0MYP5"/>
<dbReference type="PROSITE" id="PS50404">
    <property type="entry name" value="GST_NTER"/>
    <property type="match status" value="1"/>
</dbReference>
<name>A0A9P0MYP5_SPOLI</name>
<dbReference type="FunFam" id="3.40.30.10:FF:000034">
    <property type="entry name" value="glutathione S-transferase 1"/>
    <property type="match status" value="1"/>
</dbReference>
<evidence type="ECO:0000313" key="5">
    <source>
        <dbReference type="EMBL" id="CAH1636154.1"/>
    </source>
</evidence>
<dbReference type="InterPro" id="IPR040079">
    <property type="entry name" value="Glutathione_S-Trfase"/>
</dbReference>
<evidence type="ECO:0000259" key="3">
    <source>
        <dbReference type="PROSITE" id="PS50404"/>
    </source>
</evidence>
<dbReference type="InterPro" id="IPR010987">
    <property type="entry name" value="Glutathione-S-Trfase_C-like"/>
</dbReference>
<evidence type="ECO:0000259" key="4">
    <source>
        <dbReference type="PROSITE" id="PS50405"/>
    </source>
</evidence>
<organism evidence="5 6">
    <name type="scientific">Spodoptera littoralis</name>
    <name type="common">Egyptian cotton leafworm</name>
    <dbReference type="NCBI Taxonomy" id="7109"/>
    <lineage>
        <taxon>Eukaryota</taxon>
        <taxon>Metazoa</taxon>
        <taxon>Ecdysozoa</taxon>
        <taxon>Arthropoda</taxon>
        <taxon>Hexapoda</taxon>
        <taxon>Insecta</taxon>
        <taxon>Pterygota</taxon>
        <taxon>Neoptera</taxon>
        <taxon>Endopterygota</taxon>
        <taxon>Lepidoptera</taxon>
        <taxon>Glossata</taxon>
        <taxon>Ditrysia</taxon>
        <taxon>Noctuoidea</taxon>
        <taxon>Noctuidae</taxon>
        <taxon>Amphipyrinae</taxon>
        <taxon>Spodoptera</taxon>
    </lineage>
</organism>
<dbReference type="GO" id="GO:0004364">
    <property type="term" value="F:glutathione transferase activity"/>
    <property type="evidence" value="ECO:0007669"/>
    <property type="project" value="TreeGrafter"/>
</dbReference>
<protein>
    <recommendedName>
        <fullName evidence="7">Glutathione transferase</fullName>
    </recommendedName>
</protein>
<accession>A0A9P0MYP5</accession>
<dbReference type="Gene3D" id="3.40.30.10">
    <property type="entry name" value="Glutaredoxin"/>
    <property type="match status" value="1"/>
</dbReference>
<gene>
    <name evidence="5" type="ORF">SPLIT_LOCUS1516</name>
</gene>
<evidence type="ECO:0008006" key="7">
    <source>
        <dbReference type="Google" id="ProtNLM"/>
    </source>
</evidence>
<dbReference type="PANTHER" id="PTHR43969:SF8">
    <property type="entry name" value="GLUTATHIONE S TRANSFERASE E13, ISOFORM A-RELATED"/>
    <property type="match status" value="1"/>
</dbReference>
<dbReference type="SFLD" id="SFLDG00358">
    <property type="entry name" value="Main_(cytGST)"/>
    <property type="match status" value="1"/>
</dbReference>
<dbReference type="FunFam" id="1.20.1050.10:FF:000007">
    <property type="entry name" value="Glutathione S-transferase 1-1"/>
    <property type="match status" value="1"/>
</dbReference>
<feature type="domain" description="GST C-terminal" evidence="4">
    <location>
        <begin position="142"/>
        <end position="268"/>
    </location>
</feature>
<dbReference type="InterPro" id="IPR004046">
    <property type="entry name" value="GST_C"/>
</dbReference>
<sequence>MTVTEYKRKSFSDDYFSLPTDVGRGEAGQRQAWKPGSNRPWDGSPLSVASSSTMVLTLYKIDASPPVRSVFMAIEALALKDVQMVDVNLFEGEHLKEEYLKVNPQHTVPMLADDEFYIWDSHAIATYLVTKYGKNDDLYPADPQKRAIIDQRLHFDSGILFPSLRGTVEPVLFWGEKTFRQENLDKIKKAYEFLENFLTSSSPWLAGDKVTLADICCVSTVSSMDVVLPIDADTYPNLASWKDLCSQQQFYVAGNMPGLEQFQGLVKFKLR</sequence>
<dbReference type="InterPro" id="IPR036249">
    <property type="entry name" value="Thioredoxin-like_sf"/>
</dbReference>
<dbReference type="InterPro" id="IPR004045">
    <property type="entry name" value="Glutathione_S-Trfase_N"/>
</dbReference>
<evidence type="ECO:0000256" key="1">
    <source>
        <dbReference type="ARBA" id="ARBA00011738"/>
    </source>
</evidence>
<proteinExistence type="predicted"/>
<dbReference type="PROSITE" id="PS50405">
    <property type="entry name" value="GST_CTER"/>
    <property type="match status" value="1"/>
</dbReference>
<keyword evidence="6" id="KW-1185">Reference proteome</keyword>
<dbReference type="CDD" id="cd03045">
    <property type="entry name" value="GST_N_Delta_Epsilon"/>
    <property type="match status" value="1"/>
</dbReference>
<dbReference type="GO" id="GO:0006749">
    <property type="term" value="P:glutathione metabolic process"/>
    <property type="evidence" value="ECO:0007669"/>
    <property type="project" value="TreeGrafter"/>
</dbReference>
<dbReference type="CDD" id="cd03177">
    <property type="entry name" value="GST_C_Delta_Epsilon"/>
    <property type="match status" value="1"/>
</dbReference>
<dbReference type="Pfam" id="PF13417">
    <property type="entry name" value="GST_N_3"/>
    <property type="match status" value="1"/>
</dbReference>
<dbReference type="SUPFAM" id="SSF47616">
    <property type="entry name" value="GST C-terminal domain-like"/>
    <property type="match status" value="1"/>
</dbReference>
<feature type="domain" description="GST N-terminal" evidence="3">
    <location>
        <begin position="54"/>
        <end position="136"/>
    </location>
</feature>
<dbReference type="EMBL" id="LR824543">
    <property type="protein sequence ID" value="CAH1636154.1"/>
    <property type="molecule type" value="Genomic_DNA"/>
</dbReference>
<reference evidence="5" key="1">
    <citation type="submission" date="2022-02" db="EMBL/GenBank/DDBJ databases">
        <authorList>
            <person name="King R."/>
        </authorList>
    </citation>
    <scope>NUCLEOTIDE SEQUENCE</scope>
</reference>
<feature type="region of interest" description="Disordered" evidence="2">
    <location>
        <begin position="22"/>
        <end position="41"/>
    </location>
</feature>
<dbReference type="SFLD" id="SFLDS00019">
    <property type="entry name" value="Glutathione_Transferase_(cytos"/>
    <property type="match status" value="1"/>
</dbReference>
<dbReference type="PANTHER" id="PTHR43969">
    <property type="entry name" value="GLUTATHIONE S TRANSFERASE D10, ISOFORM A-RELATED"/>
    <property type="match status" value="1"/>
</dbReference>
<dbReference type="Proteomes" id="UP001153321">
    <property type="component" value="Chromosome 12"/>
</dbReference>
<dbReference type="InterPro" id="IPR036282">
    <property type="entry name" value="Glutathione-S-Trfase_C_sf"/>
</dbReference>
<comment type="subunit">
    <text evidence="1">Homodimer.</text>
</comment>
<dbReference type="SFLD" id="SFLDG01153">
    <property type="entry name" value="Main.4:_Theta-like"/>
    <property type="match status" value="1"/>
</dbReference>
<dbReference type="Gene3D" id="1.20.1050.10">
    <property type="match status" value="1"/>
</dbReference>
<dbReference type="SUPFAM" id="SSF52833">
    <property type="entry name" value="Thioredoxin-like"/>
    <property type="match status" value="1"/>
</dbReference>
<dbReference type="Pfam" id="PF00043">
    <property type="entry name" value="GST_C"/>
    <property type="match status" value="1"/>
</dbReference>
<evidence type="ECO:0000313" key="6">
    <source>
        <dbReference type="Proteomes" id="UP001153321"/>
    </source>
</evidence>